<organism evidence="3 4">
    <name type="scientific">Lutimaribacter marinistellae</name>
    <dbReference type="NCBI Taxonomy" id="1820329"/>
    <lineage>
        <taxon>Bacteria</taxon>
        <taxon>Pseudomonadati</taxon>
        <taxon>Pseudomonadota</taxon>
        <taxon>Alphaproteobacteria</taxon>
        <taxon>Rhodobacterales</taxon>
        <taxon>Roseobacteraceae</taxon>
        <taxon>Lutimaribacter</taxon>
    </lineage>
</organism>
<dbReference type="Proteomes" id="UP001595629">
    <property type="component" value="Unassembled WGS sequence"/>
</dbReference>
<proteinExistence type="predicted"/>
<dbReference type="Gene3D" id="3.90.550.10">
    <property type="entry name" value="Spore Coat Polysaccharide Biosynthesis Protein SpsA, Chain A"/>
    <property type="match status" value="1"/>
</dbReference>
<keyword evidence="1" id="KW-0472">Membrane</keyword>
<dbReference type="RefSeq" id="WP_386733632.1">
    <property type="nucleotide sequence ID" value="NZ_JBHRXI010000001.1"/>
</dbReference>
<sequence length="323" mass="36091">MPNDDHSTSRSRPDDRRLAILLATYNGARDLPAQLESFVEQTRHPDLILVSDDNSQDDTREIVKRFATEHPELELIFIEGPCRGAAQNFLNLLRHIPADVDVVALSDQDDVWMPEKLQRGLDRMDSDDASPDCPLLYCGRSWECDEVLGNQKLSRGMPRPACFGHALVQNVAGGNTMMLNRKAVDLVRAASFEAGEIVVHDWWVYQIVSGAGGRILFDDTPFILYRQHGNNLIGANRGIWAKLKRMKMLVSGGFREWNTLNIAALGASAHRLTTENRALLERFATERNQGLTRRLRLISGAGLYRMGLAGTLSLYLAAVLGRL</sequence>
<accession>A0ABV7TAD5</accession>
<dbReference type="PANTHER" id="PTHR43685:SF2">
    <property type="entry name" value="GLYCOSYLTRANSFERASE 2-LIKE DOMAIN-CONTAINING PROTEIN"/>
    <property type="match status" value="1"/>
</dbReference>
<evidence type="ECO:0000256" key="1">
    <source>
        <dbReference type="SAM" id="Phobius"/>
    </source>
</evidence>
<dbReference type="SUPFAM" id="SSF53448">
    <property type="entry name" value="Nucleotide-diphospho-sugar transferases"/>
    <property type="match status" value="1"/>
</dbReference>
<gene>
    <name evidence="3" type="ORF">ACFORG_01640</name>
</gene>
<dbReference type="PANTHER" id="PTHR43685">
    <property type="entry name" value="GLYCOSYLTRANSFERASE"/>
    <property type="match status" value="1"/>
</dbReference>
<keyword evidence="1" id="KW-0812">Transmembrane</keyword>
<feature type="transmembrane region" description="Helical" evidence="1">
    <location>
        <begin position="303"/>
        <end position="321"/>
    </location>
</feature>
<evidence type="ECO:0000259" key="2">
    <source>
        <dbReference type="Pfam" id="PF00535"/>
    </source>
</evidence>
<keyword evidence="1" id="KW-1133">Transmembrane helix</keyword>
<evidence type="ECO:0000313" key="4">
    <source>
        <dbReference type="Proteomes" id="UP001595629"/>
    </source>
</evidence>
<evidence type="ECO:0000313" key="3">
    <source>
        <dbReference type="EMBL" id="MFC3612449.1"/>
    </source>
</evidence>
<keyword evidence="4" id="KW-1185">Reference proteome</keyword>
<name>A0ABV7TAD5_9RHOB</name>
<protein>
    <submittedName>
        <fullName evidence="3">Glycosyltransferase family 2 protein</fullName>
    </submittedName>
</protein>
<dbReference type="Pfam" id="PF00535">
    <property type="entry name" value="Glycos_transf_2"/>
    <property type="match status" value="1"/>
</dbReference>
<dbReference type="InterPro" id="IPR050834">
    <property type="entry name" value="Glycosyltransf_2"/>
</dbReference>
<reference evidence="4" key="1">
    <citation type="journal article" date="2019" name="Int. J. Syst. Evol. Microbiol.">
        <title>The Global Catalogue of Microorganisms (GCM) 10K type strain sequencing project: providing services to taxonomists for standard genome sequencing and annotation.</title>
        <authorList>
            <consortium name="The Broad Institute Genomics Platform"/>
            <consortium name="The Broad Institute Genome Sequencing Center for Infectious Disease"/>
            <person name="Wu L."/>
            <person name="Ma J."/>
        </authorList>
    </citation>
    <scope>NUCLEOTIDE SEQUENCE [LARGE SCALE GENOMIC DNA]</scope>
    <source>
        <strain evidence="4">KCTC 42911</strain>
    </source>
</reference>
<dbReference type="InterPro" id="IPR001173">
    <property type="entry name" value="Glyco_trans_2-like"/>
</dbReference>
<dbReference type="CDD" id="cd04196">
    <property type="entry name" value="GT_2_like_d"/>
    <property type="match status" value="1"/>
</dbReference>
<dbReference type="InterPro" id="IPR029044">
    <property type="entry name" value="Nucleotide-diphossugar_trans"/>
</dbReference>
<comment type="caution">
    <text evidence="3">The sequence shown here is derived from an EMBL/GenBank/DDBJ whole genome shotgun (WGS) entry which is preliminary data.</text>
</comment>
<dbReference type="EMBL" id="JBHRXI010000001">
    <property type="protein sequence ID" value="MFC3612449.1"/>
    <property type="molecule type" value="Genomic_DNA"/>
</dbReference>
<feature type="domain" description="Glycosyltransferase 2-like" evidence="2">
    <location>
        <begin position="20"/>
        <end position="130"/>
    </location>
</feature>